<comment type="catalytic activity">
    <reaction evidence="5">
        <text>6-carboxyhexanoyl-[ACP] + L-alanine + H(+) = (8S)-8-amino-7-oxononanoate + holo-[ACP] + CO2</text>
        <dbReference type="Rhea" id="RHEA:42288"/>
        <dbReference type="Rhea" id="RHEA-COMP:9685"/>
        <dbReference type="Rhea" id="RHEA-COMP:9955"/>
        <dbReference type="ChEBI" id="CHEBI:15378"/>
        <dbReference type="ChEBI" id="CHEBI:16526"/>
        <dbReference type="ChEBI" id="CHEBI:57972"/>
        <dbReference type="ChEBI" id="CHEBI:64479"/>
        <dbReference type="ChEBI" id="CHEBI:78846"/>
        <dbReference type="ChEBI" id="CHEBI:149468"/>
        <dbReference type="EC" id="2.3.1.47"/>
    </reaction>
</comment>
<dbReference type="InterPro" id="IPR015422">
    <property type="entry name" value="PyrdxlP-dep_Trfase_small"/>
</dbReference>
<dbReference type="PANTHER" id="PTHR13693">
    <property type="entry name" value="CLASS II AMINOTRANSFERASE/8-AMINO-7-OXONONANOATE SYNTHASE"/>
    <property type="match status" value="1"/>
</dbReference>
<dbReference type="PANTHER" id="PTHR13693:SF100">
    <property type="entry name" value="8-AMINO-7-OXONONANOATE SYNTHASE"/>
    <property type="match status" value="1"/>
</dbReference>
<evidence type="ECO:0000256" key="4">
    <source>
        <dbReference type="ARBA" id="ARBA00022898"/>
    </source>
</evidence>
<protein>
    <recommendedName>
        <fullName evidence="2">8-amino-7-oxononanoate synthase</fullName>
        <ecNumber evidence="2">2.3.1.47</ecNumber>
    </recommendedName>
</protein>
<dbReference type="InterPro" id="IPR015421">
    <property type="entry name" value="PyrdxlP-dep_Trfase_major"/>
</dbReference>
<organism evidence="7 8">
    <name type="scientific">Herbidospora galbida</name>
    <dbReference type="NCBI Taxonomy" id="2575442"/>
    <lineage>
        <taxon>Bacteria</taxon>
        <taxon>Bacillati</taxon>
        <taxon>Actinomycetota</taxon>
        <taxon>Actinomycetes</taxon>
        <taxon>Streptosporangiales</taxon>
        <taxon>Streptosporangiaceae</taxon>
        <taxon>Herbidospora</taxon>
    </lineage>
</organism>
<reference evidence="7 8" key="1">
    <citation type="submission" date="2019-04" db="EMBL/GenBank/DDBJ databases">
        <title>Herbidospora sp. NEAU-GS14.nov., a novel actinomycete isolated from soil.</title>
        <authorList>
            <person name="Han L."/>
        </authorList>
    </citation>
    <scope>NUCLEOTIDE SEQUENCE [LARGE SCALE GENOMIC DNA]</scope>
    <source>
        <strain evidence="7 8">NEAU-GS14</strain>
    </source>
</reference>
<comment type="cofactor">
    <cofactor evidence="1">
        <name>pyridoxal 5'-phosphate</name>
        <dbReference type="ChEBI" id="CHEBI:597326"/>
    </cofactor>
</comment>
<dbReference type="InterPro" id="IPR050087">
    <property type="entry name" value="AON_synthase_class-II"/>
</dbReference>
<sequence>MTLSSQPATARVRARVERFHHDRVAGEWGGRELLVGRSPRPGDVVVDSNDYLALAGDERVAKQMADCLLDGGGHPQHVLERDLADYMHAAAGVLCQSGWDANLGLLQAISDVHTPVYVDQLAHMSLAAGARLAGAPVHVFRHNDLAHLERRIVRNGPGVVAVDALYSTNGSRSPLEELCELAEQSGCVLVVDESHSLGTTGPLGAGMVVALGLTDRVHFRIASLSKAFAGRAGFVTATDPAFVPYFRLESFPAVFSSALLPHDLAGLAATLEVVRIDEWRRDRLHQVSEWVRDEVAALGFDLEGSVSQIVALQTGTERTTIEVRELLEEYGVFGSVFAPPATPRNRALIRLSLHARLSDDDVDRIVAACEVVRDRWT</sequence>
<proteinExistence type="predicted"/>
<evidence type="ECO:0000256" key="1">
    <source>
        <dbReference type="ARBA" id="ARBA00001933"/>
    </source>
</evidence>
<accession>A0A4U3MKR2</accession>
<dbReference type="Pfam" id="PF00155">
    <property type="entry name" value="Aminotran_1_2"/>
    <property type="match status" value="1"/>
</dbReference>
<keyword evidence="8" id="KW-1185">Reference proteome</keyword>
<dbReference type="Gene3D" id="3.40.640.10">
    <property type="entry name" value="Type I PLP-dependent aspartate aminotransferase-like (Major domain)"/>
    <property type="match status" value="1"/>
</dbReference>
<comment type="caution">
    <text evidence="7">The sequence shown here is derived from an EMBL/GenBank/DDBJ whole genome shotgun (WGS) entry which is preliminary data.</text>
</comment>
<keyword evidence="4" id="KW-0663">Pyridoxal phosphate</keyword>
<dbReference type="EMBL" id="SZQA01000008">
    <property type="protein sequence ID" value="TKK89104.1"/>
    <property type="molecule type" value="Genomic_DNA"/>
</dbReference>
<dbReference type="InterPro" id="IPR015424">
    <property type="entry name" value="PyrdxlP-dep_Trfase"/>
</dbReference>
<feature type="domain" description="Aminotransferase class I/classII large" evidence="6">
    <location>
        <begin position="71"/>
        <end position="367"/>
    </location>
</feature>
<evidence type="ECO:0000313" key="8">
    <source>
        <dbReference type="Proteomes" id="UP000308705"/>
    </source>
</evidence>
<dbReference type="Gene3D" id="3.90.1150.10">
    <property type="entry name" value="Aspartate Aminotransferase, domain 1"/>
    <property type="match status" value="1"/>
</dbReference>
<dbReference type="SUPFAM" id="SSF53383">
    <property type="entry name" value="PLP-dependent transferases"/>
    <property type="match status" value="1"/>
</dbReference>
<evidence type="ECO:0000256" key="5">
    <source>
        <dbReference type="ARBA" id="ARBA00047715"/>
    </source>
</evidence>
<dbReference type="AlphaFoldDB" id="A0A4U3MKR2"/>
<dbReference type="RefSeq" id="WP_137247020.1">
    <property type="nucleotide sequence ID" value="NZ_SZQA01000008.1"/>
</dbReference>
<evidence type="ECO:0000259" key="6">
    <source>
        <dbReference type="Pfam" id="PF00155"/>
    </source>
</evidence>
<keyword evidence="3" id="KW-0808">Transferase</keyword>
<dbReference type="EC" id="2.3.1.47" evidence="2"/>
<evidence type="ECO:0000256" key="2">
    <source>
        <dbReference type="ARBA" id="ARBA00013187"/>
    </source>
</evidence>
<dbReference type="InterPro" id="IPR004839">
    <property type="entry name" value="Aminotransferase_I/II_large"/>
</dbReference>
<gene>
    <name evidence="7" type="ORF">FDA94_11385</name>
</gene>
<dbReference type="OrthoDB" id="9807157at2"/>
<dbReference type="NCBIfam" id="NF005526">
    <property type="entry name" value="PRK07179.1"/>
    <property type="match status" value="1"/>
</dbReference>
<dbReference type="Proteomes" id="UP000308705">
    <property type="component" value="Unassembled WGS sequence"/>
</dbReference>
<name>A0A4U3MKR2_9ACTN</name>
<dbReference type="GO" id="GO:0030170">
    <property type="term" value="F:pyridoxal phosphate binding"/>
    <property type="evidence" value="ECO:0007669"/>
    <property type="project" value="InterPro"/>
</dbReference>
<dbReference type="GO" id="GO:0008710">
    <property type="term" value="F:8-amino-7-oxononanoate synthase activity"/>
    <property type="evidence" value="ECO:0007669"/>
    <property type="project" value="UniProtKB-EC"/>
</dbReference>
<evidence type="ECO:0000256" key="3">
    <source>
        <dbReference type="ARBA" id="ARBA00022679"/>
    </source>
</evidence>
<dbReference type="GO" id="GO:0009102">
    <property type="term" value="P:biotin biosynthetic process"/>
    <property type="evidence" value="ECO:0007669"/>
    <property type="project" value="TreeGrafter"/>
</dbReference>
<evidence type="ECO:0000313" key="7">
    <source>
        <dbReference type="EMBL" id="TKK89104.1"/>
    </source>
</evidence>